<feature type="domain" description="DNA-binding transcriptional repressor CapW winged helix-turn-helix" evidence="3">
    <location>
        <begin position="10"/>
        <end position="80"/>
    </location>
</feature>
<proteinExistence type="predicted"/>
<dbReference type="Pfam" id="PF13280">
    <property type="entry name" value="WYL"/>
    <property type="match status" value="1"/>
</dbReference>
<dbReference type="InterPro" id="IPR059020">
    <property type="entry name" value="CapW_CTD"/>
</dbReference>
<feature type="domain" description="WYL" evidence="1">
    <location>
        <begin position="118"/>
        <end position="183"/>
    </location>
</feature>
<dbReference type="PROSITE" id="PS52050">
    <property type="entry name" value="WYL"/>
    <property type="match status" value="1"/>
</dbReference>
<dbReference type="Pfam" id="PF26107">
    <property type="entry name" value="BrxR_CTD"/>
    <property type="match status" value="1"/>
</dbReference>
<dbReference type="PIRSF" id="PIRSF015558">
    <property type="entry name" value="Txn_reg_DeoR_prd"/>
    <property type="match status" value="1"/>
</dbReference>
<feature type="domain" description="DNA-binding transcriptional repressor CapW C-terminal dimerisation" evidence="2">
    <location>
        <begin position="207"/>
        <end position="274"/>
    </location>
</feature>
<dbReference type="Proteomes" id="UP000032352">
    <property type="component" value="Chromosome"/>
</dbReference>
<evidence type="ECO:0000259" key="3">
    <source>
        <dbReference type="Pfam" id="PF26109"/>
    </source>
</evidence>
<dbReference type="InterPro" id="IPR059019">
    <property type="entry name" value="WHD_CapW"/>
</dbReference>
<reference evidence="4 5" key="2">
    <citation type="journal article" date="2022" name="Mar. Drugs">
        <title>Bioassay-Guided Fractionation Leads to the Detection of Cholic Acid Generated by the Rare Thalassomonas sp.</title>
        <authorList>
            <person name="Pheiffer F."/>
            <person name="Schneider Y.K."/>
            <person name="Hansen E.H."/>
            <person name="Andersen J.H."/>
            <person name="Isaksson J."/>
            <person name="Busche T."/>
            <person name="R C."/>
            <person name="Kalinowski J."/>
            <person name="Zyl L.V."/>
            <person name="Trindade M."/>
        </authorList>
    </citation>
    <scope>NUCLEOTIDE SEQUENCE [LARGE SCALE GENOMIC DNA]</scope>
    <source>
        <strain evidence="4 5">XOM25</strain>
    </source>
</reference>
<dbReference type="AlphaFoldDB" id="A0AAE9Z1Z7"/>
<dbReference type="Pfam" id="PF26109">
    <property type="entry name" value="WHD_BrxR"/>
    <property type="match status" value="1"/>
</dbReference>
<dbReference type="KEGG" id="tvd:SG34_024975"/>
<name>A0AAE9Z1Z7_9GAMM</name>
<sequence length="297" mass="33539">MELSSLSFSQRQRLAFIDFCLQYFGQIARGDLIQHFSTGLASGSRDFTLYKELAPNNLQLRHQTKLYYRTEPFTPLFNHDPEEALSRLCNGFGDGFTAPKRPSDICFDAIRLIHPKAEIVATLMRAIGQQQVISCEYVSLSSGISQRELVPHSLVNSGHRWHVRAFDRKSSSFRDFVCTRFIRAAIAGNATENAELREADLSWQNILSLTLTPHPKLMNPLAIELDYNMTDSKLTIQTRAAIAGYLLQEWNVDCSHSSQLNEKQYPLRLENTEVLQQIENSLLAPGFTLSTVKGPSA</sequence>
<keyword evidence="5" id="KW-1185">Reference proteome</keyword>
<dbReference type="RefSeq" id="WP_044838035.1">
    <property type="nucleotide sequence ID" value="NZ_CP059733.1"/>
</dbReference>
<protein>
    <submittedName>
        <fullName evidence="4">WYL domain-containing protein</fullName>
    </submittedName>
</protein>
<evidence type="ECO:0000313" key="5">
    <source>
        <dbReference type="Proteomes" id="UP000032352"/>
    </source>
</evidence>
<organism evidence="4 5">
    <name type="scientific">Thalassomonas viridans</name>
    <dbReference type="NCBI Taxonomy" id="137584"/>
    <lineage>
        <taxon>Bacteria</taxon>
        <taxon>Pseudomonadati</taxon>
        <taxon>Pseudomonadota</taxon>
        <taxon>Gammaproteobacteria</taxon>
        <taxon>Alteromonadales</taxon>
        <taxon>Colwelliaceae</taxon>
        <taxon>Thalassomonas</taxon>
    </lineage>
</organism>
<dbReference type="InterPro" id="IPR016634">
    <property type="entry name" value="CapW-like"/>
</dbReference>
<evidence type="ECO:0000259" key="2">
    <source>
        <dbReference type="Pfam" id="PF26107"/>
    </source>
</evidence>
<accession>A0AAE9Z1Z7</accession>
<dbReference type="InterPro" id="IPR026881">
    <property type="entry name" value="WYL_dom"/>
</dbReference>
<reference evidence="4 5" key="1">
    <citation type="journal article" date="2015" name="Genome Announc.">
        <title>Draft Genome Sequences of Marine Isolates of Thalassomonas viridans and Thalassomonas actiniarum.</title>
        <authorList>
            <person name="Olonade I."/>
            <person name="van Zyl L.J."/>
            <person name="Trindade M."/>
        </authorList>
    </citation>
    <scope>NUCLEOTIDE SEQUENCE [LARGE SCALE GENOMIC DNA]</scope>
    <source>
        <strain evidence="4 5">XOM25</strain>
    </source>
</reference>
<dbReference type="EMBL" id="CP059733">
    <property type="protein sequence ID" value="WDE04549.1"/>
    <property type="molecule type" value="Genomic_DNA"/>
</dbReference>
<gene>
    <name evidence="4" type="ORF">SG34_024975</name>
</gene>
<evidence type="ECO:0000313" key="4">
    <source>
        <dbReference type="EMBL" id="WDE04549.1"/>
    </source>
</evidence>
<evidence type="ECO:0000259" key="1">
    <source>
        <dbReference type="Pfam" id="PF13280"/>
    </source>
</evidence>